<protein>
    <submittedName>
        <fullName evidence="2">Uncharacterized protein</fullName>
    </submittedName>
</protein>
<name>A0A8H4PLH5_9HYPO</name>
<keyword evidence="3" id="KW-1185">Reference proteome</keyword>
<dbReference type="EMBL" id="JAAVMX010000006">
    <property type="protein sequence ID" value="KAF4506932.1"/>
    <property type="molecule type" value="Genomic_DNA"/>
</dbReference>
<gene>
    <name evidence="2" type="ORF">G6O67_005617</name>
</gene>
<dbReference type="Proteomes" id="UP000557566">
    <property type="component" value="Unassembled WGS sequence"/>
</dbReference>
<proteinExistence type="predicted"/>
<dbReference type="AlphaFoldDB" id="A0A8H4PLH5"/>
<organism evidence="2 3">
    <name type="scientific">Ophiocordyceps sinensis</name>
    <dbReference type="NCBI Taxonomy" id="72228"/>
    <lineage>
        <taxon>Eukaryota</taxon>
        <taxon>Fungi</taxon>
        <taxon>Dikarya</taxon>
        <taxon>Ascomycota</taxon>
        <taxon>Pezizomycotina</taxon>
        <taxon>Sordariomycetes</taxon>
        <taxon>Hypocreomycetidae</taxon>
        <taxon>Hypocreales</taxon>
        <taxon>Ophiocordycipitaceae</taxon>
        <taxon>Ophiocordyceps</taxon>
    </lineage>
</organism>
<sequence>MTLFGLRRLFGLHRTTSSSCDRGESSHAPREQQLPRDSEVPPPSYVAVTDSEKKSETAASSGKALDEKNTPVNLQIIFLPDTNCTSSLDLDWEAYLYVQSRDIAGLMKEGFHFSEANVQHDRGFFILDKASIPENAKRNGWNCIRFYHLTHKPEHGDVQWIATLYVLARDISVLSNFRLQQISADKIRSTNAWNLKRQLIYGYDAKYVEQRFNAILDDQPLEGCWPSWPKKQ</sequence>
<feature type="compositionally biased region" description="Basic and acidic residues" evidence="1">
    <location>
        <begin position="21"/>
        <end position="39"/>
    </location>
</feature>
<evidence type="ECO:0000313" key="3">
    <source>
        <dbReference type="Proteomes" id="UP000557566"/>
    </source>
</evidence>
<comment type="caution">
    <text evidence="2">The sequence shown here is derived from an EMBL/GenBank/DDBJ whole genome shotgun (WGS) entry which is preliminary data.</text>
</comment>
<feature type="region of interest" description="Disordered" evidence="1">
    <location>
        <begin position="16"/>
        <end position="64"/>
    </location>
</feature>
<evidence type="ECO:0000256" key="1">
    <source>
        <dbReference type="SAM" id="MobiDB-lite"/>
    </source>
</evidence>
<reference evidence="2 3" key="1">
    <citation type="journal article" date="2020" name="Genome Biol. Evol.">
        <title>A new high-quality draft genome assembly of the Chinese cordyceps Ophiocordyceps sinensis.</title>
        <authorList>
            <person name="Shu R."/>
            <person name="Zhang J."/>
            <person name="Meng Q."/>
            <person name="Zhang H."/>
            <person name="Zhou G."/>
            <person name="Li M."/>
            <person name="Wu P."/>
            <person name="Zhao Y."/>
            <person name="Chen C."/>
            <person name="Qin Q."/>
        </authorList>
    </citation>
    <scope>NUCLEOTIDE SEQUENCE [LARGE SCALE GENOMIC DNA]</scope>
    <source>
        <strain evidence="2 3">IOZ07</strain>
    </source>
</reference>
<accession>A0A8H4PLH5</accession>
<dbReference type="OrthoDB" id="4589291at2759"/>
<evidence type="ECO:0000313" key="2">
    <source>
        <dbReference type="EMBL" id="KAF4506932.1"/>
    </source>
</evidence>